<feature type="compositionally biased region" description="Basic and acidic residues" evidence="1">
    <location>
        <begin position="126"/>
        <end position="150"/>
    </location>
</feature>
<reference evidence="2 3" key="1">
    <citation type="submission" date="2016-12" db="EMBL/GenBank/DDBJ databases">
        <title>Draft genome of Tersicoccus phoenicis 1P05MA.</title>
        <authorList>
            <person name="Nakajima Y."/>
            <person name="Yoshizawa S."/>
            <person name="Nakamura K."/>
            <person name="Ogura Y."/>
            <person name="Hayashi T."/>
            <person name="Kogure K."/>
        </authorList>
    </citation>
    <scope>NUCLEOTIDE SEQUENCE [LARGE SCALE GENOMIC DNA]</scope>
    <source>
        <strain evidence="2 3">1p05MA</strain>
    </source>
</reference>
<feature type="region of interest" description="Disordered" evidence="1">
    <location>
        <begin position="112"/>
        <end position="170"/>
    </location>
</feature>
<dbReference type="STRING" id="554083.BKD30_12555"/>
<gene>
    <name evidence="2" type="ORF">BKD30_12555</name>
</gene>
<dbReference type="OrthoDB" id="3373298at2"/>
<evidence type="ECO:0000256" key="1">
    <source>
        <dbReference type="SAM" id="MobiDB-lite"/>
    </source>
</evidence>
<organism evidence="2 3">
    <name type="scientific">Tersicoccus phoenicis</name>
    <dbReference type="NCBI Taxonomy" id="554083"/>
    <lineage>
        <taxon>Bacteria</taxon>
        <taxon>Bacillati</taxon>
        <taxon>Actinomycetota</taxon>
        <taxon>Actinomycetes</taxon>
        <taxon>Micrococcales</taxon>
        <taxon>Micrococcaceae</taxon>
        <taxon>Tersicoccus</taxon>
    </lineage>
</organism>
<dbReference type="RefSeq" id="WP_076705100.1">
    <property type="nucleotide sequence ID" value="NZ_MRDE01000074.1"/>
</dbReference>
<protein>
    <submittedName>
        <fullName evidence="2">Uncharacterized protein</fullName>
    </submittedName>
</protein>
<keyword evidence="3" id="KW-1185">Reference proteome</keyword>
<comment type="caution">
    <text evidence="2">The sequence shown here is derived from an EMBL/GenBank/DDBJ whole genome shotgun (WGS) entry which is preliminary data.</text>
</comment>
<proteinExistence type="predicted"/>
<dbReference type="EMBL" id="MRDE01000074">
    <property type="protein sequence ID" value="OMH23450.1"/>
    <property type="molecule type" value="Genomic_DNA"/>
</dbReference>
<evidence type="ECO:0000313" key="2">
    <source>
        <dbReference type="EMBL" id="OMH23450.1"/>
    </source>
</evidence>
<sequence length="428" mass="44464">MGLRKLLAATAVRRAHVLLLELPGGGRERIAAERELGRRGWVLAVSPNDADALLTCGPAPDPAEFGDLLDRLWDQLPGPRARSHVHVGDDPAVALDGCAEELLDVDLQTGREEARQVPGENDPDDGVDHEHGGAAGDERDAMDHSEHGAGDADGDDGGGAGEDQEHMDMGGMDMGEMDMGNMDMDMPMPGGIPLAGGGPDRDGLEMDVLRVPLGPLLPLWPAGLVVECSLQGDLVVEATARFLGASDSGTSRHRNRPPTAHDVVVHQTDLAARLLGLAGADPAAARARAIRDAAADGASPRTCHGLLVDELARLRRSVLLRRSLRGVGVIEGDEPTAALAHHEAGDPAGTDAWSRLLGMLETAATAIATGEVPVATAGGISSTGASREDQLVLLSALLPGCDLAEARLIVASLDLDPLRVPAPDRVTA</sequence>
<evidence type="ECO:0000313" key="3">
    <source>
        <dbReference type="Proteomes" id="UP000187085"/>
    </source>
</evidence>
<dbReference type="Proteomes" id="UP000187085">
    <property type="component" value="Unassembled WGS sequence"/>
</dbReference>
<dbReference type="AlphaFoldDB" id="A0A1R1L7C1"/>
<name>A0A1R1L7C1_9MICC</name>
<accession>A0A1R1L7C1</accession>